<protein>
    <submittedName>
        <fullName evidence="2">GNAT family N-acetyltransferase</fullName>
    </submittedName>
</protein>
<proteinExistence type="predicted"/>
<dbReference type="InterPro" id="IPR000182">
    <property type="entry name" value="GNAT_dom"/>
</dbReference>
<dbReference type="InterPro" id="IPR016181">
    <property type="entry name" value="Acyl_CoA_acyltransferase"/>
</dbReference>
<gene>
    <name evidence="2" type="ORF">BL253_33245</name>
</gene>
<dbReference type="PROSITE" id="PS51186">
    <property type="entry name" value="GNAT"/>
    <property type="match status" value="1"/>
</dbReference>
<evidence type="ECO:0000259" key="1">
    <source>
        <dbReference type="PROSITE" id="PS51186"/>
    </source>
</evidence>
<evidence type="ECO:0000313" key="3">
    <source>
        <dbReference type="Proteomes" id="UP000188929"/>
    </source>
</evidence>
<dbReference type="GO" id="GO:0016747">
    <property type="term" value="F:acyltransferase activity, transferring groups other than amino-acyl groups"/>
    <property type="evidence" value="ECO:0007669"/>
    <property type="project" value="InterPro"/>
</dbReference>
<keyword evidence="3" id="KW-1185">Reference proteome</keyword>
<dbReference type="Pfam" id="PF00583">
    <property type="entry name" value="Acetyltransf_1"/>
    <property type="match status" value="1"/>
</dbReference>
<reference evidence="3" key="1">
    <citation type="submission" date="2016-10" db="EMBL/GenBank/DDBJ databases">
        <title>Frankia sp. NRRL B-16386 Genome sequencing.</title>
        <authorList>
            <person name="Ghodhbane-Gtari F."/>
            <person name="Swanson E."/>
            <person name="Gueddou A."/>
            <person name="Hezbri K."/>
            <person name="Ktari K."/>
            <person name="Nouioui I."/>
            <person name="Morris K."/>
            <person name="Simpson S."/>
            <person name="Abebe-Akele F."/>
            <person name="Thomas K."/>
            <person name="Gtari M."/>
            <person name="Tisa L.S."/>
        </authorList>
    </citation>
    <scope>NUCLEOTIDE SEQUENCE [LARGE SCALE GENOMIC DNA]</scope>
    <source>
        <strain evidence="3">NRRL B-16386</strain>
    </source>
</reference>
<dbReference type="OrthoDB" id="3174529at2"/>
<accession>A0A1V2I165</accession>
<name>A0A1V2I165_9ACTN</name>
<dbReference type="Gene3D" id="3.40.630.30">
    <property type="match status" value="1"/>
</dbReference>
<dbReference type="STRING" id="1834516.BL253_33245"/>
<dbReference type="SUPFAM" id="SSF55729">
    <property type="entry name" value="Acyl-CoA N-acyltransferases (Nat)"/>
    <property type="match status" value="1"/>
</dbReference>
<dbReference type="Proteomes" id="UP000188929">
    <property type="component" value="Unassembled WGS sequence"/>
</dbReference>
<dbReference type="EMBL" id="MOMC01000088">
    <property type="protein sequence ID" value="ONH23296.1"/>
    <property type="molecule type" value="Genomic_DNA"/>
</dbReference>
<organism evidence="2 3">
    <name type="scientific">Pseudofrankia asymbiotica</name>
    <dbReference type="NCBI Taxonomy" id="1834516"/>
    <lineage>
        <taxon>Bacteria</taxon>
        <taxon>Bacillati</taxon>
        <taxon>Actinomycetota</taxon>
        <taxon>Actinomycetes</taxon>
        <taxon>Frankiales</taxon>
        <taxon>Frankiaceae</taxon>
        <taxon>Pseudofrankia</taxon>
    </lineage>
</organism>
<comment type="caution">
    <text evidence="2">The sequence shown here is derived from an EMBL/GenBank/DDBJ whole genome shotgun (WGS) entry which is preliminary data.</text>
</comment>
<feature type="domain" description="N-acetyltransferase" evidence="1">
    <location>
        <begin position="145"/>
        <end position="287"/>
    </location>
</feature>
<dbReference type="AlphaFoldDB" id="A0A1V2I165"/>
<keyword evidence="2" id="KW-0808">Transferase</keyword>
<sequence>MAWLMTESVDEYLAAAGDFLMSRLAENTVLVTVAETLRARGMAAFGEAAPLFGWWLSAGGTVEGAFVHTPPNPVLLTRVPRQAVESLAECWPHERPLSGMTAGEDVASAFASAWQRRTNAAPCLHRRTRLYRLGRLVLPQPGPPGHPRVAATTDRDLLLVWVTAFQQESSGVAGNAAERVDDRLSYGGLTLWEVDGVAVSMAGITRQVGGMVRIAPVYTPPGLRRRGYAGAVTAAVSQVALRTEAREVLLFTDLANPTSNGVYQRLGFEPVEDSVTLLLRPAPTPEG</sequence>
<evidence type="ECO:0000313" key="2">
    <source>
        <dbReference type="EMBL" id="ONH23296.1"/>
    </source>
</evidence>